<dbReference type="PROSITE" id="PS50943">
    <property type="entry name" value="HTH_CROC1"/>
    <property type="match status" value="1"/>
</dbReference>
<dbReference type="CDD" id="cd00093">
    <property type="entry name" value="HTH_XRE"/>
    <property type="match status" value="1"/>
</dbReference>
<gene>
    <name evidence="2" type="ORF">C1850_07330</name>
</gene>
<dbReference type="SMART" id="SM00530">
    <property type="entry name" value="HTH_XRE"/>
    <property type="match status" value="1"/>
</dbReference>
<dbReference type="RefSeq" id="WP_114540421.1">
    <property type="nucleotide sequence ID" value="NZ_PPUT01000017.1"/>
</dbReference>
<keyword evidence="1" id="KW-0238">DNA-binding</keyword>
<evidence type="ECO:0000313" key="3">
    <source>
        <dbReference type="Proteomes" id="UP000253805"/>
    </source>
</evidence>
<dbReference type="Pfam" id="PF01381">
    <property type="entry name" value="HTH_3"/>
    <property type="match status" value="1"/>
</dbReference>
<dbReference type="AlphaFoldDB" id="A0A369P164"/>
<dbReference type="Proteomes" id="UP000253805">
    <property type="component" value="Unassembled WGS sequence"/>
</dbReference>
<organism evidence="2 3">
    <name type="scientific">Adlercreutzia equolifaciens subsp. celatus</name>
    <dbReference type="NCBI Taxonomy" id="394340"/>
    <lineage>
        <taxon>Bacteria</taxon>
        <taxon>Bacillati</taxon>
        <taxon>Actinomycetota</taxon>
        <taxon>Coriobacteriia</taxon>
        <taxon>Eggerthellales</taxon>
        <taxon>Eggerthellaceae</taxon>
        <taxon>Adlercreutzia</taxon>
    </lineage>
</organism>
<dbReference type="PANTHER" id="PTHR46558">
    <property type="entry name" value="TRACRIPTIONAL REGULATORY PROTEIN-RELATED-RELATED"/>
    <property type="match status" value="1"/>
</dbReference>
<evidence type="ECO:0000256" key="1">
    <source>
        <dbReference type="ARBA" id="ARBA00023125"/>
    </source>
</evidence>
<dbReference type="PANTHER" id="PTHR46558:SF3">
    <property type="entry name" value="TRANSCRIPTIONAL REGULATOR"/>
    <property type="match status" value="1"/>
</dbReference>
<dbReference type="InterPro" id="IPR001387">
    <property type="entry name" value="Cro/C1-type_HTH"/>
</dbReference>
<comment type="caution">
    <text evidence="2">The sequence shown here is derived from an EMBL/GenBank/DDBJ whole genome shotgun (WGS) entry which is preliminary data.</text>
</comment>
<accession>A0A369P164</accession>
<dbReference type="InterPro" id="IPR010982">
    <property type="entry name" value="Lambda_DNA-bd_dom_sf"/>
</dbReference>
<dbReference type="SUPFAM" id="SSF47413">
    <property type="entry name" value="lambda repressor-like DNA-binding domains"/>
    <property type="match status" value="1"/>
</dbReference>
<proteinExistence type="predicted"/>
<name>A0A369P164_9ACTN</name>
<evidence type="ECO:0000313" key="2">
    <source>
        <dbReference type="EMBL" id="RDC43880.1"/>
    </source>
</evidence>
<dbReference type="Gene3D" id="1.10.260.40">
    <property type="entry name" value="lambda repressor-like DNA-binding domains"/>
    <property type="match status" value="1"/>
</dbReference>
<reference evidence="2 3" key="1">
    <citation type="journal article" date="2018" name="Elife">
        <title>Discovery and characterization of a prevalent human gut bacterial enzyme sufficient for the inactivation of a family of plant toxins.</title>
        <authorList>
            <person name="Koppel N."/>
            <person name="Bisanz J.E."/>
            <person name="Pandelia M.E."/>
            <person name="Turnbaugh P.J."/>
            <person name="Balskus E.P."/>
        </authorList>
    </citation>
    <scope>NUCLEOTIDE SEQUENCE [LARGE SCALE GENOMIC DNA]</scope>
    <source>
        <strain evidence="2 3">OB21 GAM 11</strain>
    </source>
</reference>
<sequence>MLKDTIKKLRTEQGLSQDELAERVHVVRQTVSKWERGTSVPDADSLVALARALGVSAAELLGESAMVEKKPDDLAWETSLLDERIASESQRLDRLVRALKWALVGAAVMVLVFGLFIWLPNQQFSYTIWWDSVTDDPDYNKIIYRLDGEGKSIRLFLDPEDYGRVIGCAGEPGMAEAMSAAELLNEPGSLDALSERANQAIEAMGGIVLRHELWLPAASREDDDPTNDDVPYSVCFYADSDDQDIPWP</sequence>
<protein>
    <submittedName>
        <fullName evidence="2">Uncharacterized protein</fullName>
    </submittedName>
</protein>
<dbReference type="GO" id="GO:0003677">
    <property type="term" value="F:DNA binding"/>
    <property type="evidence" value="ECO:0007669"/>
    <property type="project" value="UniProtKB-KW"/>
</dbReference>
<dbReference type="EMBL" id="PPUT01000017">
    <property type="protein sequence ID" value="RDC43880.1"/>
    <property type="molecule type" value="Genomic_DNA"/>
</dbReference>